<evidence type="ECO:0000259" key="6">
    <source>
        <dbReference type="PROSITE" id="PS50885"/>
    </source>
</evidence>
<keyword evidence="4" id="KW-0472">Membrane</keyword>
<evidence type="ECO:0000256" key="1">
    <source>
        <dbReference type="ARBA" id="ARBA00022500"/>
    </source>
</evidence>
<dbReference type="GO" id="GO:0004888">
    <property type="term" value="F:transmembrane signaling receptor activity"/>
    <property type="evidence" value="ECO:0007669"/>
    <property type="project" value="TreeGrafter"/>
</dbReference>
<dbReference type="Pfam" id="PF00015">
    <property type="entry name" value="MCPsignal"/>
    <property type="match status" value="1"/>
</dbReference>
<dbReference type="STRING" id="1499966.U14_00652"/>
<dbReference type="SMART" id="SM00304">
    <property type="entry name" value="HAMP"/>
    <property type="match status" value="2"/>
</dbReference>
<protein>
    <submittedName>
        <fullName evidence="7">Methyl-accepting chemotaxis sensory transducer</fullName>
    </submittedName>
</protein>
<feature type="transmembrane region" description="Helical" evidence="4">
    <location>
        <begin position="318"/>
        <end position="341"/>
    </location>
</feature>
<name>A0A0S6VWB1_9BACT</name>
<dbReference type="AlphaFoldDB" id="A0A0S6VWB1"/>
<evidence type="ECO:0000313" key="7">
    <source>
        <dbReference type="EMBL" id="GAK49430.1"/>
    </source>
</evidence>
<dbReference type="InterPro" id="IPR051310">
    <property type="entry name" value="MCP_chemotaxis"/>
</dbReference>
<dbReference type="Proteomes" id="UP000030700">
    <property type="component" value="Unassembled WGS sequence"/>
</dbReference>
<dbReference type="GO" id="GO:0007165">
    <property type="term" value="P:signal transduction"/>
    <property type="evidence" value="ECO:0007669"/>
    <property type="project" value="UniProtKB-KW"/>
</dbReference>
<sequence>MLQHVRLKTRMIIYICSVASVAFLVVIMFFVLKTNRAARSQATREAHEIAYRYGNVVKLEIEVAFHTARAMAQMFEGMKSSDAVPQRAVTNAVLRQVLETYPQFLGVWTCWEPNQFDGRDAEFAGTPNHDATGRYIPYWVRTSAGPALEPLKYYDVEGDGDWYLRPKKSKQETLLDPFTYPIEGKDVLMTTISVPIIVDQTVVGVTGVDIALTTFEEMVQHIHPFNVGSLAIIAHNGMYVAHVEHEKTGQMVAASEEWPTVNAQVEQGRAVVRAEYAEELHSDILRIFVPVQLGMTTTPWAVAVTIPMKPVLHDTTVMVYQSVGLGVVALALMIAAIIFIARSVTQPLQQIICASQELARGNFAQEIVTVHHDEIGDLAHTYQEMKDTIRAVLTETEMLITAVQEGQLITRGHAQRFQGEWQALILGINRLIDAFADPITVMAEYIQRIAQGDLTETLRADYQGDFKAMMQQVQAMATKLTEVVRHVKTAAQDVAQRSREMNVVAEQMSQGASQQAAATEEVSASMQEMAANIHQSADNAKLAENMALKSAEDARAGNQAVTELIQAMEVIAERISIVQEIASQTNMLSLNATIEASRAQEYGKGFSVVASSVRELAHQTRTAADEIRALVHSSVVLSAQAGEVLQRLVPNSEKTAELVQEISVSSQEQSRGVEQVNLAVQQLDSVTQHTAATAEEVASTAESLTLQADALQQAMAFFTVKEIQAPSSPKEDELLRLLHGIEKERLVALLASLFSNKAASPIPPVANINSEGVEHLQRLLRIEHKEGEADALDEEFERY</sequence>
<dbReference type="GO" id="GO:0006935">
    <property type="term" value="P:chemotaxis"/>
    <property type="evidence" value="ECO:0007669"/>
    <property type="project" value="UniProtKB-KW"/>
</dbReference>
<dbReference type="SMART" id="SM00283">
    <property type="entry name" value="MA"/>
    <property type="match status" value="1"/>
</dbReference>
<organism evidence="7 8">
    <name type="scientific">Candidatus Moduliflexus flocculans</name>
    <dbReference type="NCBI Taxonomy" id="1499966"/>
    <lineage>
        <taxon>Bacteria</taxon>
        <taxon>Candidatus Moduliflexota</taxon>
        <taxon>Candidatus Moduliflexia</taxon>
        <taxon>Candidatus Moduliflexales</taxon>
        <taxon>Candidatus Moduliflexaceae</taxon>
    </lineage>
</organism>
<dbReference type="Gene3D" id="1.10.287.950">
    <property type="entry name" value="Methyl-accepting chemotaxis protein"/>
    <property type="match status" value="1"/>
</dbReference>
<dbReference type="CDD" id="cd06225">
    <property type="entry name" value="HAMP"/>
    <property type="match status" value="1"/>
</dbReference>
<dbReference type="CDD" id="cd12913">
    <property type="entry name" value="PDC1_MCP_like"/>
    <property type="match status" value="1"/>
</dbReference>
<dbReference type="PANTHER" id="PTHR43531">
    <property type="entry name" value="PROTEIN ICFG"/>
    <property type="match status" value="1"/>
</dbReference>
<evidence type="ECO:0000256" key="2">
    <source>
        <dbReference type="ARBA" id="ARBA00029447"/>
    </source>
</evidence>
<dbReference type="PANTHER" id="PTHR43531:SF11">
    <property type="entry name" value="METHYL-ACCEPTING CHEMOTAXIS PROTEIN 3"/>
    <property type="match status" value="1"/>
</dbReference>
<keyword evidence="4" id="KW-1133">Transmembrane helix</keyword>
<keyword evidence="1" id="KW-0145">Chemotaxis</keyword>
<feature type="domain" description="HAMP" evidence="6">
    <location>
        <begin position="433"/>
        <end position="485"/>
    </location>
</feature>
<keyword evidence="3" id="KW-0807">Transducer</keyword>
<proteinExistence type="inferred from homology"/>
<keyword evidence="8" id="KW-1185">Reference proteome</keyword>
<feature type="domain" description="HAMP" evidence="6">
    <location>
        <begin position="342"/>
        <end position="394"/>
    </location>
</feature>
<dbReference type="Pfam" id="PF22673">
    <property type="entry name" value="MCP-like_PDC_1"/>
    <property type="match status" value="1"/>
</dbReference>
<gene>
    <name evidence="7" type="ORF">U14_00652</name>
</gene>
<comment type="similarity">
    <text evidence="2">Belongs to the methyl-accepting chemotaxis (MCP) protein family.</text>
</comment>
<accession>A0A0S6VWB1</accession>
<dbReference type="SUPFAM" id="SSF58104">
    <property type="entry name" value="Methyl-accepting chemotaxis protein (MCP) signaling domain"/>
    <property type="match status" value="1"/>
</dbReference>
<evidence type="ECO:0000256" key="4">
    <source>
        <dbReference type="SAM" id="Phobius"/>
    </source>
</evidence>
<reference evidence="7 8" key="1">
    <citation type="journal article" date="2015" name="PeerJ">
        <title>First genomic representation of candidate bacterial phylum KSB3 points to enhanced environmental sensing as a trigger of wastewater bulking.</title>
        <authorList>
            <person name="Sekiguchi Y."/>
            <person name="Ohashi A."/>
            <person name="Parks D.H."/>
            <person name="Yamauchi T."/>
            <person name="Tyson G.W."/>
            <person name="Hugenholtz P."/>
        </authorList>
    </citation>
    <scope>NUCLEOTIDE SEQUENCE [LARGE SCALE GENOMIC DNA]</scope>
</reference>
<evidence type="ECO:0000259" key="5">
    <source>
        <dbReference type="PROSITE" id="PS50111"/>
    </source>
</evidence>
<evidence type="ECO:0000313" key="8">
    <source>
        <dbReference type="Proteomes" id="UP000030700"/>
    </source>
</evidence>
<dbReference type="PROSITE" id="PS50885">
    <property type="entry name" value="HAMP"/>
    <property type="match status" value="2"/>
</dbReference>
<dbReference type="InterPro" id="IPR003660">
    <property type="entry name" value="HAMP_dom"/>
</dbReference>
<dbReference type="EMBL" id="DF820455">
    <property type="protein sequence ID" value="GAK49430.1"/>
    <property type="molecule type" value="Genomic_DNA"/>
</dbReference>
<feature type="transmembrane region" description="Helical" evidence="4">
    <location>
        <begin position="12"/>
        <end position="32"/>
    </location>
</feature>
<keyword evidence="4" id="KW-0812">Transmembrane</keyword>
<feature type="domain" description="Methyl-accepting transducer" evidence="5">
    <location>
        <begin position="490"/>
        <end position="705"/>
    </location>
</feature>
<evidence type="ECO:0000256" key="3">
    <source>
        <dbReference type="PROSITE-ProRule" id="PRU00284"/>
    </source>
</evidence>
<dbReference type="Gene3D" id="6.10.340.10">
    <property type="match status" value="1"/>
</dbReference>
<dbReference type="Pfam" id="PF18947">
    <property type="entry name" value="HAMP_2"/>
    <property type="match status" value="1"/>
</dbReference>
<dbReference type="PROSITE" id="PS50111">
    <property type="entry name" value="CHEMOTAXIS_TRANSDUC_2"/>
    <property type="match status" value="1"/>
</dbReference>
<dbReference type="CDD" id="cd18774">
    <property type="entry name" value="PDC2_HK_sensor"/>
    <property type="match status" value="1"/>
</dbReference>
<dbReference type="SUPFAM" id="SSF158472">
    <property type="entry name" value="HAMP domain-like"/>
    <property type="match status" value="1"/>
</dbReference>
<dbReference type="Gene3D" id="3.30.450.20">
    <property type="entry name" value="PAS domain"/>
    <property type="match status" value="2"/>
</dbReference>
<dbReference type="GO" id="GO:0005886">
    <property type="term" value="C:plasma membrane"/>
    <property type="evidence" value="ECO:0007669"/>
    <property type="project" value="TreeGrafter"/>
</dbReference>
<dbReference type="Pfam" id="PF00672">
    <property type="entry name" value="HAMP"/>
    <property type="match status" value="1"/>
</dbReference>
<dbReference type="InterPro" id="IPR004089">
    <property type="entry name" value="MCPsignal_dom"/>
</dbReference>
<dbReference type="HOGENOM" id="CLU_000445_107_12_0"/>